<name>A3GI85_PICST</name>
<sequence>MSQLSVQRQDKISSNNATKRNNRKRKHQSYRVKTREERKPMSKEFQKLESSKSSVKKRRFKKKECKFPNVAAKIDWINHDPHTLRYKHFGGKMNHIEFTEMTKERHRRKQENKLREQRIHRQVHQIRIHWERQTQLQAQKQILEFFVMAVDILIETIQGYCRLLGREALLASDNQQYLHDQLWTFLDGQLDLHPRVLEYLNEFYFLRVWEKVENKYMFEFVHTNRLI</sequence>
<evidence type="ECO:0000313" key="2">
    <source>
        <dbReference type="EMBL" id="EAZ63189.2"/>
    </source>
</evidence>
<gene>
    <name evidence="2" type="ORF">PICST_29257</name>
</gene>
<accession>A3GI85</accession>
<feature type="region of interest" description="Disordered" evidence="1">
    <location>
        <begin position="1"/>
        <end position="57"/>
    </location>
</feature>
<organism evidence="2 3">
    <name type="scientific">Scheffersomyces stipitis (strain ATCC 58785 / CBS 6054 / NBRC 10063 / NRRL Y-11545)</name>
    <name type="common">Yeast</name>
    <name type="synonym">Pichia stipitis</name>
    <dbReference type="NCBI Taxonomy" id="322104"/>
    <lineage>
        <taxon>Eukaryota</taxon>
        <taxon>Fungi</taxon>
        <taxon>Dikarya</taxon>
        <taxon>Ascomycota</taxon>
        <taxon>Saccharomycotina</taxon>
        <taxon>Pichiomycetes</taxon>
        <taxon>Debaryomycetaceae</taxon>
        <taxon>Scheffersomyces</taxon>
    </lineage>
</organism>
<evidence type="ECO:0000313" key="3">
    <source>
        <dbReference type="Proteomes" id="UP000002258"/>
    </source>
</evidence>
<reference evidence="2 3" key="1">
    <citation type="journal article" date="2007" name="Nat. Biotechnol.">
        <title>Genome sequence of the lignocellulose-bioconverting and xylose-fermenting yeast Pichia stipitis.</title>
        <authorList>
            <person name="Jeffries T.W."/>
            <person name="Grigoriev I.V."/>
            <person name="Grimwood J."/>
            <person name="Laplaza J.M."/>
            <person name="Aerts A."/>
            <person name="Salamov A."/>
            <person name="Schmutz J."/>
            <person name="Lindquist E."/>
            <person name="Dehal P."/>
            <person name="Shapiro H."/>
            <person name="Jin Y.S."/>
            <person name="Passoth V."/>
            <person name="Richardson P.M."/>
        </authorList>
    </citation>
    <scope>NUCLEOTIDE SEQUENCE [LARGE SCALE GENOMIC DNA]</scope>
    <source>
        <strain evidence="3">ATCC 58785 / CBS 6054 / NBRC 10063 / NRRL Y-11545</strain>
    </source>
</reference>
<dbReference type="InParanoid" id="A3GI85"/>
<comment type="caution">
    <text evidence="2">The sequence shown here is derived from an EMBL/GenBank/DDBJ whole genome shotgun (WGS) entry which is preliminary data.</text>
</comment>
<dbReference type="EMBL" id="AAVQ01000002">
    <property type="protein sequence ID" value="EAZ63189.2"/>
    <property type="molecule type" value="Genomic_DNA"/>
</dbReference>
<evidence type="ECO:0000256" key="1">
    <source>
        <dbReference type="SAM" id="MobiDB-lite"/>
    </source>
</evidence>
<keyword evidence="3" id="KW-1185">Reference proteome</keyword>
<feature type="compositionally biased region" description="Basic residues" evidence="1">
    <location>
        <begin position="20"/>
        <end position="32"/>
    </location>
</feature>
<feature type="compositionally biased region" description="Basic and acidic residues" evidence="1">
    <location>
        <begin position="33"/>
        <end position="50"/>
    </location>
</feature>
<dbReference type="AlphaFoldDB" id="A3GI85"/>
<dbReference type="RefSeq" id="XP_001387212.2">
    <property type="nucleotide sequence ID" value="XM_001387175.1"/>
</dbReference>
<dbReference type="Proteomes" id="UP000002258">
    <property type="component" value="Chromosome 1"/>
</dbReference>
<proteinExistence type="predicted"/>
<dbReference type="GeneID" id="4851984"/>
<dbReference type="KEGG" id="pic:PICST_29257"/>
<protein>
    <submittedName>
        <fullName evidence="2">Uncharacterized protein</fullName>
    </submittedName>
</protein>
<dbReference type="HOGENOM" id="CLU_1220088_0_0_1"/>